<dbReference type="GO" id="GO:0008270">
    <property type="term" value="F:zinc ion binding"/>
    <property type="evidence" value="ECO:0007669"/>
    <property type="project" value="UniProtKB-KW"/>
</dbReference>
<feature type="domain" description="SET" evidence="5">
    <location>
        <begin position="7"/>
        <end position="153"/>
    </location>
</feature>
<dbReference type="Gene3D" id="6.10.140.2220">
    <property type="match status" value="1"/>
</dbReference>
<dbReference type="OrthoDB" id="265717at2759"/>
<evidence type="ECO:0000256" key="2">
    <source>
        <dbReference type="ARBA" id="ARBA00022771"/>
    </source>
</evidence>
<dbReference type="PROSITE" id="PS50865">
    <property type="entry name" value="ZF_MYND_2"/>
    <property type="match status" value="1"/>
</dbReference>
<evidence type="ECO:0000259" key="6">
    <source>
        <dbReference type="PROSITE" id="PS50865"/>
    </source>
</evidence>
<keyword evidence="1" id="KW-0479">Metal-binding</keyword>
<dbReference type="Proteomes" id="UP000193144">
    <property type="component" value="Unassembled WGS sequence"/>
</dbReference>
<dbReference type="InterPro" id="IPR011990">
    <property type="entry name" value="TPR-like_helical_dom_sf"/>
</dbReference>
<dbReference type="AlphaFoldDB" id="A0A1Y1ZFU2"/>
<evidence type="ECO:0000256" key="3">
    <source>
        <dbReference type="ARBA" id="ARBA00022833"/>
    </source>
</evidence>
<evidence type="ECO:0000256" key="4">
    <source>
        <dbReference type="PROSITE-ProRule" id="PRU00134"/>
    </source>
</evidence>
<gene>
    <name evidence="7" type="ORF">BCR34DRAFT_589506</name>
</gene>
<dbReference type="SUPFAM" id="SSF144232">
    <property type="entry name" value="HIT/MYND zinc finger-like"/>
    <property type="match status" value="1"/>
</dbReference>
<dbReference type="PROSITE" id="PS01360">
    <property type="entry name" value="ZF_MYND_1"/>
    <property type="match status" value="1"/>
</dbReference>
<name>A0A1Y1ZFU2_9PLEO</name>
<keyword evidence="8" id="KW-1185">Reference proteome</keyword>
<proteinExistence type="predicted"/>
<reference evidence="7 8" key="1">
    <citation type="submission" date="2016-07" db="EMBL/GenBank/DDBJ databases">
        <title>Pervasive Adenine N6-methylation of Active Genes in Fungi.</title>
        <authorList>
            <consortium name="DOE Joint Genome Institute"/>
            <person name="Mondo S.J."/>
            <person name="Dannebaum R.O."/>
            <person name="Kuo R.C."/>
            <person name="Labutti K."/>
            <person name="Haridas S."/>
            <person name="Kuo A."/>
            <person name="Salamov A."/>
            <person name="Ahrendt S.R."/>
            <person name="Lipzen A."/>
            <person name="Sullivan W."/>
            <person name="Andreopoulos W.B."/>
            <person name="Clum A."/>
            <person name="Lindquist E."/>
            <person name="Daum C."/>
            <person name="Ramamoorthy G.K."/>
            <person name="Gryganskyi A."/>
            <person name="Culley D."/>
            <person name="Magnuson J.K."/>
            <person name="James T.Y."/>
            <person name="O'Malley M.A."/>
            <person name="Stajich J.E."/>
            <person name="Spatafora J.W."/>
            <person name="Visel A."/>
            <person name="Grigoriev I.V."/>
        </authorList>
    </citation>
    <scope>NUCLEOTIDE SEQUENCE [LARGE SCALE GENOMIC DNA]</scope>
    <source>
        <strain evidence="7 8">CBS 115471</strain>
    </source>
</reference>
<dbReference type="EMBL" id="MCFA01000090">
    <property type="protein sequence ID" value="ORY09142.1"/>
    <property type="molecule type" value="Genomic_DNA"/>
</dbReference>
<protein>
    <submittedName>
        <fullName evidence="7">Uncharacterized protein</fullName>
    </submittedName>
</protein>
<dbReference type="InterPro" id="IPR002893">
    <property type="entry name" value="Znf_MYND"/>
</dbReference>
<dbReference type="Pfam" id="PF01753">
    <property type="entry name" value="zf-MYND"/>
    <property type="match status" value="1"/>
</dbReference>
<dbReference type="PANTHER" id="PTHR47332">
    <property type="entry name" value="SET DOMAIN-CONTAINING PROTEIN 5"/>
    <property type="match status" value="1"/>
</dbReference>
<evidence type="ECO:0000313" key="7">
    <source>
        <dbReference type="EMBL" id="ORY09142.1"/>
    </source>
</evidence>
<dbReference type="Gene3D" id="1.25.40.10">
    <property type="entry name" value="Tetratricopeptide repeat domain"/>
    <property type="match status" value="1"/>
</dbReference>
<dbReference type="STRING" id="1231657.A0A1Y1ZFU2"/>
<dbReference type="PANTHER" id="PTHR47332:SF2">
    <property type="entry name" value="SET-6"/>
    <property type="match status" value="1"/>
</dbReference>
<evidence type="ECO:0000256" key="1">
    <source>
        <dbReference type="ARBA" id="ARBA00022723"/>
    </source>
</evidence>
<comment type="caution">
    <text evidence="7">The sequence shown here is derived from an EMBL/GenBank/DDBJ whole genome shotgun (WGS) entry which is preliminary data.</text>
</comment>
<organism evidence="7 8">
    <name type="scientific">Clohesyomyces aquaticus</name>
    <dbReference type="NCBI Taxonomy" id="1231657"/>
    <lineage>
        <taxon>Eukaryota</taxon>
        <taxon>Fungi</taxon>
        <taxon>Dikarya</taxon>
        <taxon>Ascomycota</taxon>
        <taxon>Pezizomycotina</taxon>
        <taxon>Dothideomycetes</taxon>
        <taxon>Pleosporomycetidae</taxon>
        <taxon>Pleosporales</taxon>
        <taxon>Lindgomycetaceae</taxon>
        <taxon>Clohesyomyces</taxon>
    </lineage>
</organism>
<keyword evidence="3" id="KW-0862">Zinc</keyword>
<evidence type="ECO:0000313" key="8">
    <source>
        <dbReference type="Proteomes" id="UP000193144"/>
    </source>
</evidence>
<sequence length="556" mass="63663">MGATASRPVYVVEDVPGKGKGLIAAEDIPMGTRIISEKPIIDSGQDVADMEQLQIRICQQVSSLGQEQQREFLSMENIYPYSNTAERLRGIFRTNALPIGPDLATGGIFFKACRINHACDCNAVNFWNGNIKQLTIRAVRDIRKGEEITISYLPGYRNRQLRQEELWKNFKFMCSCRLCSLPPDQSKDSDTKLDRIYEIDCIIEQGGVSALVSSARRMLSYVDEQVRLFNARETTPDEVGLARAYPDAFQIVIANGDLARARIFAERVLSLYLTSLGNDSPDVTEYRKLVKDPTTHDYYGMSRKWETALDEVPLGLGTEDFEDWLWKRKKETGQGQLADLHHRDTFPGFSDLPDERDVESDYFELHDMAIRRPVRHWCFLAEIQDFNYFVRLQMTVKDVDGAIVPLFFHTNQRGNELAQSQVQKGYTVAILYAVRHAFMFCQPGIRHEHPQMMKIFPLSLNRLQNLSETVKKFSTECEGVRICRGCGIEGTSLKRCGKCSSFWYCNRACQKSDWNENGHKGECKVLKDPNWKAMLHLKWDEFDGHVQFPLRIEGSS</sequence>
<dbReference type="CDD" id="cd20071">
    <property type="entry name" value="SET_SMYD"/>
    <property type="match status" value="1"/>
</dbReference>
<dbReference type="InterPro" id="IPR046341">
    <property type="entry name" value="SET_dom_sf"/>
</dbReference>
<dbReference type="SUPFAM" id="SSF82199">
    <property type="entry name" value="SET domain"/>
    <property type="match status" value="1"/>
</dbReference>
<dbReference type="SMART" id="SM00317">
    <property type="entry name" value="SET"/>
    <property type="match status" value="1"/>
</dbReference>
<dbReference type="Pfam" id="PF00856">
    <property type="entry name" value="SET"/>
    <property type="match status" value="1"/>
</dbReference>
<accession>A0A1Y1ZFU2</accession>
<dbReference type="Gene3D" id="2.170.270.10">
    <property type="entry name" value="SET domain"/>
    <property type="match status" value="1"/>
</dbReference>
<keyword evidence="2 4" id="KW-0863">Zinc-finger</keyword>
<dbReference type="InterPro" id="IPR001214">
    <property type="entry name" value="SET_dom"/>
</dbReference>
<feature type="domain" description="MYND-type" evidence="6">
    <location>
        <begin position="483"/>
        <end position="523"/>
    </location>
</feature>
<evidence type="ECO:0000259" key="5">
    <source>
        <dbReference type="PROSITE" id="PS50280"/>
    </source>
</evidence>
<dbReference type="PROSITE" id="PS50280">
    <property type="entry name" value="SET"/>
    <property type="match status" value="1"/>
</dbReference>
<dbReference type="InterPro" id="IPR053185">
    <property type="entry name" value="SET_domain_protein"/>
</dbReference>